<evidence type="ECO:0000313" key="3">
    <source>
        <dbReference type="Proteomes" id="UP000557872"/>
    </source>
</evidence>
<dbReference type="PANTHER" id="PTHR38037">
    <property type="entry name" value="ZN_PROTEASE DOMAIN-CONTAINING PROTEIN"/>
    <property type="match status" value="1"/>
</dbReference>
<dbReference type="Proteomes" id="UP000557872">
    <property type="component" value="Unassembled WGS sequence"/>
</dbReference>
<dbReference type="PANTHER" id="PTHR38037:SF1">
    <property type="entry name" value="ATP-DEPENDENT ZINC PROTEASE DOMAIN-CONTAINING PROTEIN-RELATED"/>
    <property type="match status" value="1"/>
</dbReference>
<dbReference type="InterPro" id="IPR021109">
    <property type="entry name" value="Peptidase_aspartic_dom_sf"/>
</dbReference>
<protein>
    <submittedName>
        <fullName evidence="2">ATP-dependent zinc protease</fullName>
    </submittedName>
</protein>
<dbReference type="GO" id="GO:0006508">
    <property type="term" value="P:proteolysis"/>
    <property type="evidence" value="ECO:0007669"/>
    <property type="project" value="UniProtKB-KW"/>
</dbReference>
<feature type="domain" description="Retropepsin-like aspartic endopeptidase" evidence="1">
    <location>
        <begin position="7"/>
        <end position="130"/>
    </location>
</feature>
<accession>A0A851GHS7</accession>
<organism evidence="2 3">
    <name type="scientific">Oceaniferula marina</name>
    <dbReference type="NCBI Taxonomy" id="2748318"/>
    <lineage>
        <taxon>Bacteria</taxon>
        <taxon>Pseudomonadati</taxon>
        <taxon>Verrucomicrobiota</taxon>
        <taxon>Verrucomicrobiia</taxon>
        <taxon>Verrucomicrobiales</taxon>
        <taxon>Verrucomicrobiaceae</taxon>
        <taxon>Oceaniferula</taxon>
    </lineage>
</organism>
<dbReference type="AlphaFoldDB" id="A0A851GHS7"/>
<dbReference type="SUPFAM" id="SSF50630">
    <property type="entry name" value="Acid proteases"/>
    <property type="match status" value="1"/>
</dbReference>
<gene>
    <name evidence="2" type="ORF">HW115_00990</name>
</gene>
<dbReference type="Pfam" id="PF05618">
    <property type="entry name" value="Zn_protease"/>
    <property type="match status" value="1"/>
</dbReference>
<dbReference type="EMBL" id="JACBAZ010000001">
    <property type="protein sequence ID" value="NWK54170.1"/>
    <property type="molecule type" value="Genomic_DNA"/>
</dbReference>
<keyword evidence="2" id="KW-0378">Hydrolase</keyword>
<dbReference type="RefSeq" id="WP_178930713.1">
    <property type="nucleotide sequence ID" value="NZ_JACBAZ010000001.1"/>
</dbReference>
<dbReference type="Gene3D" id="2.40.70.10">
    <property type="entry name" value="Acid Proteases"/>
    <property type="match status" value="1"/>
</dbReference>
<dbReference type="InterPro" id="IPR008503">
    <property type="entry name" value="Asp_endopeptidase"/>
</dbReference>
<evidence type="ECO:0000259" key="1">
    <source>
        <dbReference type="Pfam" id="PF05618"/>
    </source>
</evidence>
<keyword evidence="3" id="KW-1185">Reference proteome</keyword>
<sequence>MKQLTTIGWREWASLPEWGVEVRAKADTGARSSAIDCSKIEELPGNRVRFTIRLSRKTNRDLTLEAPIAMRKHVRSSTGHGHDRLFVETILRIGGREKSILVSLTCRQRMIHRMLLGREALSGDFLVDSGVDHWATPRKKKRQ</sequence>
<proteinExistence type="predicted"/>
<keyword evidence="2" id="KW-0645">Protease</keyword>
<dbReference type="GO" id="GO:0008233">
    <property type="term" value="F:peptidase activity"/>
    <property type="evidence" value="ECO:0007669"/>
    <property type="project" value="UniProtKB-KW"/>
</dbReference>
<comment type="caution">
    <text evidence="2">The sequence shown here is derived from an EMBL/GenBank/DDBJ whole genome shotgun (WGS) entry which is preliminary data.</text>
</comment>
<reference evidence="2 3" key="1">
    <citation type="submission" date="2020-07" db="EMBL/GenBank/DDBJ databases">
        <title>Roseicoccus Jingziensis gen. nov., sp. nov., isolated from coastal seawater.</title>
        <authorList>
            <person name="Feng X."/>
        </authorList>
    </citation>
    <scope>NUCLEOTIDE SEQUENCE [LARGE SCALE GENOMIC DNA]</scope>
    <source>
        <strain evidence="2 3">N1E253</strain>
    </source>
</reference>
<evidence type="ECO:0000313" key="2">
    <source>
        <dbReference type="EMBL" id="NWK54170.1"/>
    </source>
</evidence>
<name>A0A851GHS7_9BACT</name>